<dbReference type="PANTHER" id="PTHR46696:SF1">
    <property type="entry name" value="CYTOCHROME P450 YJIB-RELATED"/>
    <property type="match status" value="1"/>
</dbReference>
<dbReference type="RefSeq" id="WP_225265874.1">
    <property type="nucleotide sequence ID" value="NZ_CP084058.1"/>
</dbReference>
<evidence type="ECO:0000256" key="6">
    <source>
        <dbReference type="ARBA" id="ARBA00023033"/>
    </source>
</evidence>
<evidence type="ECO:0000313" key="9">
    <source>
        <dbReference type="EMBL" id="SBO97090.1"/>
    </source>
</evidence>
<keyword evidence="2 7" id="KW-0349">Heme</keyword>
<keyword evidence="5 7" id="KW-0408">Iron</keyword>
<dbReference type="SUPFAM" id="SSF48264">
    <property type="entry name" value="Cytochrome P450"/>
    <property type="match status" value="1"/>
</dbReference>
<dbReference type="GO" id="GO:0004497">
    <property type="term" value="F:monooxygenase activity"/>
    <property type="evidence" value="ECO:0007669"/>
    <property type="project" value="UniProtKB-KW"/>
</dbReference>
<evidence type="ECO:0000256" key="1">
    <source>
        <dbReference type="ARBA" id="ARBA00010617"/>
    </source>
</evidence>
<evidence type="ECO:0000256" key="8">
    <source>
        <dbReference type="SAM" id="MobiDB-lite"/>
    </source>
</evidence>
<keyword evidence="4 7" id="KW-0560">Oxidoreductase</keyword>
<comment type="similarity">
    <text evidence="1 7">Belongs to the cytochrome P450 family.</text>
</comment>
<keyword evidence="3 7" id="KW-0479">Metal-binding</keyword>
<dbReference type="GO" id="GO:0016705">
    <property type="term" value="F:oxidoreductase activity, acting on paired donors, with incorporation or reduction of molecular oxygen"/>
    <property type="evidence" value="ECO:0007669"/>
    <property type="project" value="InterPro"/>
</dbReference>
<dbReference type="CDD" id="cd11029">
    <property type="entry name" value="CYP107-like"/>
    <property type="match status" value="1"/>
</dbReference>
<evidence type="ECO:0000256" key="3">
    <source>
        <dbReference type="ARBA" id="ARBA00022723"/>
    </source>
</evidence>
<evidence type="ECO:0000256" key="4">
    <source>
        <dbReference type="ARBA" id="ARBA00023002"/>
    </source>
</evidence>
<reference evidence="9" key="1">
    <citation type="submission" date="2016-04" db="EMBL/GenBank/DDBJ databases">
        <authorList>
            <person name="Evans L.H."/>
            <person name="Alamgir A."/>
            <person name="Owens N."/>
            <person name="Weber N.D."/>
            <person name="Virtaneva K."/>
            <person name="Barbian K."/>
            <person name="Babar A."/>
            <person name="Rosenke K."/>
        </authorList>
    </citation>
    <scope>NUCLEOTIDE SEQUENCE</scope>
    <source>
        <strain evidence="9">Nono1</strain>
    </source>
</reference>
<dbReference type="PRINTS" id="PR00359">
    <property type="entry name" value="BP450"/>
</dbReference>
<sequence>MTDQRSGQADRLTETTGPDHTGRLAHPDRGTHLDGAARPDHADDAGHPNTSHGAVRTGALGGDRRTDAPRSNRRSDAPGSNRRTDASDGDHAEDAERTGRSGRSGSAGREGRFVLDPATADLHGDNDRLRQAGPLVPVTAEGVPAWAATQYATLLTVLTHPDLSRELEHWNARQTLPPGTAIDRIVTDTSLLNAEGERHRRLRMPLTTAFSQRRLNGLRPRIEELTARLIDRLAELPPDQPVDLRLEFAYPLPREVISELIGIPAAHQDELHRLTDAVAQVGGLEDSPGLRKELRELLDQIIDERRDTPGEDLISDLFALHEKDGGRLSEDELFATIELLFIAGHVTTVNLITNAIGALLTEQGQLDLLRSGQCPYSAAVEETLRWDSPIAYFPMRYAVRDVEIDGVRLRTGEPVLACFASAGRDPDQYGQDAHVFDVTREQFTHLAFGHGPHFCLGAPLARLEGEIAIKALFEAFPGMALERPVEELPPLDTLLGNSTRTMPVILGPRAR</sequence>
<proteinExistence type="inferred from homology"/>
<evidence type="ECO:0000256" key="5">
    <source>
        <dbReference type="ARBA" id="ARBA00023004"/>
    </source>
</evidence>
<feature type="compositionally biased region" description="Basic and acidic residues" evidence="8">
    <location>
        <begin position="20"/>
        <end position="46"/>
    </location>
</feature>
<dbReference type="AlphaFoldDB" id="A0A1M4EE54"/>
<name>A0A1M4EE54_9ACTN</name>
<organism evidence="9">
    <name type="scientific">Nonomuraea gerenzanensis</name>
    <dbReference type="NCBI Taxonomy" id="93944"/>
    <lineage>
        <taxon>Bacteria</taxon>
        <taxon>Bacillati</taxon>
        <taxon>Actinomycetota</taxon>
        <taxon>Actinomycetes</taxon>
        <taxon>Streptosporangiales</taxon>
        <taxon>Streptosporangiaceae</taxon>
        <taxon>Nonomuraea</taxon>
    </lineage>
</organism>
<feature type="region of interest" description="Disordered" evidence="8">
    <location>
        <begin position="1"/>
        <end position="112"/>
    </location>
</feature>
<feature type="compositionally biased region" description="Basic and acidic residues" evidence="8">
    <location>
        <begin position="62"/>
        <end position="99"/>
    </location>
</feature>
<dbReference type="InterPro" id="IPR002397">
    <property type="entry name" value="Cyt_P450_B"/>
</dbReference>
<dbReference type="InterPro" id="IPR017972">
    <property type="entry name" value="Cyt_P450_CS"/>
</dbReference>
<accession>A0A1M4EE54</accession>
<dbReference type="InterPro" id="IPR001128">
    <property type="entry name" value="Cyt_P450"/>
</dbReference>
<dbReference type="PANTHER" id="PTHR46696">
    <property type="entry name" value="P450, PUTATIVE (EUROFUNG)-RELATED"/>
    <property type="match status" value="1"/>
</dbReference>
<keyword evidence="6 7" id="KW-0503">Monooxygenase</keyword>
<evidence type="ECO:0000256" key="2">
    <source>
        <dbReference type="ARBA" id="ARBA00022617"/>
    </source>
</evidence>
<dbReference type="EMBL" id="LT559118">
    <property type="protein sequence ID" value="SBO97090.1"/>
    <property type="molecule type" value="Genomic_DNA"/>
</dbReference>
<dbReference type="FunFam" id="1.10.630.10:FF:000018">
    <property type="entry name" value="Cytochrome P450 monooxygenase"/>
    <property type="match status" value="1"/>
</dbReference>
<dbReference type="PROSITE" id="PS00086">
    <property type="entry name" value="CYTOCHROME_P450"/>
    <property type="match status" value="1"/>
</dbReference>
<protein>
    <submittedName>
        <fullName evidence="9">Putative cytochrome P450 hydroxylase</fullName>
    </submittedName>
</protein>
<gene>
    <name evidence="9" type="ORF">BN4615_P6606</name>
</gene>
<dbReference type="InterPro" id="IPR036396">
    <property type="entry name" value="Cyt_P450_sf"/>
</dbReference>
<dbReference type="Gene3D" id="1.10.630.10">
    <property type="entry name" value="Cytochrome P450"/>
    <property type="match status" value="1"/>
</dbReference>
<dbReference type="Pfam" id="PF00067">
    <property type="entry name" value="p450"/>
    <property type="match status" value="1"/>
</dbReference>
<dbReference type="GO" id="GO:0020037">
    <property type="term" value="F:heme binding"/>
    <property type="evidence" value="ECO:0007669"/>
    <property type="project" value="InterPro"/>
</dbReference>
<evidence type="ECO:0000256" key="7">
    <source>
        <dbReference type="RuleBase" id="RU000461"/>
    </source>
</evidence>
<dbReference type="GO" id="GO:0005506">
    <property type="term" value="F:iron ion binding"/>
    <property type="evidence" value="ECO:0007669"/>
    <property type="project" value="InterPro"/>
</dbReference>